<evidence type="ECO:0000313" key="3">
    <source>
        <dbReference type="Proteomes" id="UP001565200"/>
    </source>
</evidence>
<dbReference type="InterPro" id="IPR013320">
    <property type="entry name" value="ConA-like_dom_sf"/>
</dbReference>
<comment type="caution">
    <text evidence="2">The sequence shown here is derived from an EMBL/GenBank/DDBJ whole genome shotgun (WGS) entry which is preliminary data.</text>
</comment>
<name>A0ABV4CVP8_9BACT</name>
<evidence type="ECO:0000256" key="1">
    <source>
        <dbReference type="SAM" id="SignalP"/>
    </source>
</evidence>
<proteinExistence type="predicted"/>
<dbReference type="Gene3D" id="2.60.120.200">
    <property type="match status" value="1"/>
</dbReference>
<dbReference type="SUPFAM" id="SSF50370">
    <property type="entry name" value="Ricin B-like lectins"/>
    <property type="match status" value="2"/>
</dbReference>
<dbReference type="EMBL" id="JBCLPP010000017">
    <property type="protein sequence ID" value="MEY8245453.1"/>
    <property type="molecule type" value="Genomic_DNA"/>
</dbReference>
<gene>
    <name evidence="2" type="ORF">AAK873_07465</name>
</gene>
<dbReference type="Proteomes" id="UP001565200">
    <property type="component" value="Unassembled WGS sequence"/>
</dbReference>
<dbReference type="SUPFAM" id="SSF49899">
    <property type="entry name" value="Concanavalin A-like lectins/glucanases"/>
    <property type="match status" value="1"/>
</dbReference>
<evidence type="ECO:0008006" key="4">
    <source>
        <dbReference type="Google" id="ProtNLM"/>
    </source>
</evidence>
<dbReference type="RefSeq" id="WP_369863450.1">
    <property type="nucleotide sequence ID" value="NZ_JBCLPP010000017.1"/>
</dbReference>
<evidence type="ECO:0000313" key="2">
    <source>
        <dbReference type="EMBL" id="MEY8245453.1"/>
    </source>
</evidence>
<protein>
    <recommendedName>
        <fullName evidence="4">Ricin B lectin domain-containing protein</fullName>
    </recommendedName>
</protein>
<sequence length="891" mass="103547">MKTRIYALILGIFFVMQAAIAQPPKPIRFYPLNNLDYRDVINRKDGTLKRGSTYSFADRFGNVAGAMEFSPNAYIETPGFFEGASIDNGYSISFWIFIDTDYSRYSGVYPWEDTDKIYRVFFSYYAHDNCNLIGFYHRRDRAVVDRYTVNVKEHKFKNWGIWYWDPVNFTHRTGWYQVFLVSKNNMTYLYMFYPNSCLEYALFYMGGQTLELATNWGLGSITDTSNRYLDDFKVYNQVLTKDQILELHATESLPNGMYEMSYAFDTNKVVQTRNKNIDPGYNFDMVSKTPDKELTYQYVFEPVEDKPGVFRIRMAYTSLFMGIKSTSEPYVILEGDYGQGRLLEWYIDPTNDGYFFIRANANRDKYLEGIRGEVRITPYTSAQAPYYKWKFRPLKSAYELSINAFVPKRTYQLIDSYNTIMELLPGRPITTSSTMLLASRDPYPSLMSHYRFDKFKDDSYWIYNASYTNMAMYPADINLPNWSAVDIRERGGSDNKLYYQYIVEKPNPLGRHIVIRPVMAQTMAVYSGNFPTVNNVTFTKDKDQKEPSAREWQVFYDGLNPNANRQIATLTPGIYKIKPLADQNFCMHPANYSFSPGTKIELDRFDPSDPTISYWVVEYETDNHGNPIRDGSFIIRKHATAHLYMAPHNKDISEGAQIYMENFYKDDALTFFKWFLAPTRDKTGAFFIENGADKLKYLEYPTGPLKDNSPIKFSYHRPSQDPSTFKWIFERVTVTRELETGVYNIIIANNHNLDVCVGTDSLANKTTEVIDRRTQSEAGTFKWRITKNPDSSYFIEVDDSSLYLHADLSSSEINNKVAVGKYNPDYEWAYKWEITPTDQEGVYKISLFDDAASGYLHLTDYKIQSNNSLSTGPYDPGQDNGYKFYIREATQ</sequence>
<accession>A0ABV4CVP8</accession>
<keyword evidence="1" id="KW-0732">Signal</keyword>
<dbReference type="Gene3D" id="2.80.10.50">
    <property type="match status" value="2"/>
</dbReference>
<feature type="signal peptide" evidence="1">
    <location>
        <begin position="1"/>
        <end position="21"/>
    </location>
</feature>
<dbReference type="InterPro" id="IPR035992">
    <property type="entry name" value="Ricin_B-like_lectins"/>
</dbReference>
<keyword evidence="3" id="KW-1185">Reference proteome</keyword>
<reference evidence="2 3" key="1">
    <citation type="submission" date="2024-03" db="EMBL/GenBank/DDBJ databases">
        <title>Mouse gut bacterial collection (mGBC) of GemPharmatech.</title>
        <authorList>
            <person name="He Y."/>
            <person name="Dong L."/>
            <person name="Wu D."/>
            <person name="Gao X."/>
            <person name="Lin Z."/>
        </authorList>
    </citation>
    <scope>NUCLEOTIDE SEQUENCE [LARGE SCALE GENOMIC DNA]</scope>
    <source>
        <strain evidence="2 3">54-13</strain>
    </source>
</reference>
<feature type="chain" id="PRO_5045650968" description="Ricin B lectin domain-containing protein" evidence="1">
    <location>
        <begin position="22"/>
        <end position="891"/>
    </location>
</feature>
<organism evidence="2 3">
    <name type="scientific">Heminiphilus faecis</name>
    <dbReference type="NCBI Taxonomy" id="2601703"/>
    <lineage>
        <taxon>Bacteria</taxon>
        <taxon>Pseudomonadati</taxon>
        <taxon>Bacteroidota</taxon>
        <taxon>Bacteroidia</taxon>
        <taxon>Bacteroidales</taxon>
        <taxon>Muribaculaceae</taxon>
        <taxon>Heminiphilus</taxon>
    </lineage>
</organism>